<accession>A0A194QDG2</accession>
<dbReference type="SUPFAM" id="SSF54001">
    <property type="entry name" value="Cysteine proteinases"/>
    <property type="match status" value="1"/>
</dbReference>
<reference evidence="6 7" key="1">
    <citation type="journal article" date="2015" name="Nat. Commun.">
        <title>Outbred genome sequencing and CRISPR/Cas9 gene editing in butterflies.</title>
        <authorList>
            <person name="Li X."/>
            <person name="Fan D."/>
            <person name="Zhang W."/>
            <person name="Liu G."/>
            <person name="Zhang L."/>
            <person name="Zhao L."/>
            <person name="Fang X."/>
            <person name="Chen L."/>
            <person name="Dong Y."/>
            <person name="Chen Y."/>
            <person name="Ding Y."/>
            <person name="Zhao R."/>
            <person name="Feng M."/>
            <person name="Zhu Y."/>
            <person name="Feng Y."/>
            <person name="Jiang X."/>
            <person name="Zhu D."/>
            <person name="Xiang H."/>
            <person name="Feng X."/>
            <person name="Li S."/>
            <person name="Wang J."/>
            <person name="Zhang G."/>
            <person name="Kronforst M.R."/>
            <person name="Wang W."/>
        </authorList>
    </citation>
    <scope>NUCLEOTIDE SEQUENCE [LARGE SCALE GENOMIC DNA]</scope>
    <source>
        <strain evidence="6">Ya'a_city_454_Px</strain>
        <tissue evidence="6">Whole body</tissue>
    </source>
</reference>
<keyword evidence="7" id="KW-1185">Reference proteome</keyword>
<dbReference type="PROSITE" id="PS00639">
    <property type="entry name" value="THIOL_PROTEASE_HIS"/>
    <property type="match status" value="1"/>
</dbReference>
<evidence type="ECO:0000313" key="7">
    <source>
        <dbReference type="Proteomes" id="UP000053268"/>
    </source>
</evidence>
<name>A0A194QDG2_PAPXU</name>
<dbReference type="GO" id="GO:0006508">
    <property type="term" value="P:proteolysis"/>
    <property type="evidence" value="ECO:0007669"/>
    <property type="project" value="UniProtKB-KW"/>
</dbReference>
<dbReference type="Gene3D" id="3.90.70.10">
    <property type="entry name" value="Cysteine proteinases"/>
    <property type="match status" value="1"/>
</dbReference>
<proteinExistence type="inferred from homology"/>
<dbReference type="PROSITE" id="PS00139">
    <property type="entry name" value="THIOL_PROTEASE_CYS"/>
    <property type="match status" value="1"/>
</dbReference>
<dbReference type="GO" id="GO:0008234">
    <property type="term" value="F:cysteine-type peptidase activity"/>
    <property type="evidence" value="ECO:0007669"/>
    <property type="project" value="UniProtKB-KW"/>
</dbReference>
<keyword evidence="3" id="KW-0378">Hydrolase</keyword>
<evidence type="ECO:0000256" key="4">
    <source>
        <dbReference type="ARBA" id="ARBA00022807"/>
    </source>
</evidence>
<organism evidence="6 7">
    <name type="scientific">Papilio xuthus</name>
    <name type="common">Asian swallowtail butterfly</name>
    <dbReference type="NCBI Taxonomy" id="66420"/>
    <lineage>
        <taxon>Eukaryota</taxon>
        <taxon>Metazoa</taxon>
        <taxon>Ecdysozoa</taxon>
        <taxon>Arthropoda</taxon>
        <taxon>Hexapoda</taxon>
        <taxon>Insecta</taxon>
        <taxon>Pterygota</taxon>
        <taxon>Neoptera</taxon>
        <taxon>Endopterygota</taxon>
        <taxon>Lepidoptera</taxon>
        <taxon>Glossata</taxon>
        <taxon>Ditrysia</taxon>
        <taxon>Papilionoidea</taxon>
        <taxon>Papilionidae</taxon>
        <taxon>Papilioninae</taxon>
        <taxon>Papilio</taxon>
    </lineage>
</organism>
<protein>
    <submittedName>
        <fullName evidence="6">Cathepsin B</fullName>
    </submittedName>
</protein>
<keyword evidence="2" id="KW-0645">Protease</keyword>
<dbReference type="InterPro" id="IPR025660">
    <property type="entry name" value="Pept_his_AS"/>
</dbReference>
<dbReference type="Proteomes" id="UP000053268">
    <property type="component" value="Unassembled WGS sequence"/>
</dbReference>
<dbReference type="CDD" id="cd02620">
    <property type="entry name" value="Peptidase_C1A_CathepsinB"/>
    <property type="match status" value="1"/>
</dbReference>
<dbReference type="PANTHER" id="PTHR12411">
    <property type="entry name" value="CYSTEINE PROTEASE FAMILY C1-RELATED"/>
    <property type="match status" value="1"/>
</dbReference>
<comment type="similarity">
    <text evidence="1">Belongs to the peptidase C1 family.</text>
</comment>
<dbReference type="PRINTS" id="PR00705">
    <property type="entry name" value="PAPAIN"/>
</dbReference>
<evidence type="ECO:0000256" key="2">
    <source>
        <dbReference type="ARBA" id="ARBA00022670"/>
    </source>
</evidence>
<feature type="domain" description="Peptidase C1A papain C-terminal" evidence="5">
    <location>
        <begin position="76"/>
        <end position="299"/>
    </location>
</feature>
<evidence type="ECO:0000256" key="3">
    <source>
        <dbReference type="ARBA" id="ARBA00022801"/>
    </source>
</evidence>
<evidence type="ECO:0000313" key="6">
    <source>
        <dbReference type="EMBL" id="KPJ03497.1"/>
    </source>
</evidence>
<dbReference type="SMART" id="SM00645">
    <property type="entry name" value="Pept_C1"/>
    <property type="match status" value="1"/>
</dbReference>
<dbReference type="EMBL" id="KQ459167">
    <property type="protein sequence ID" value="KPJ03497.1"/>
    <property type="molecule type" value="Genomic_DNA"/>
</dbReference>
<dbReference type="AlphaFoldDB" id="A0A194QDG2"/>
<keyword evidence="4" id="KW-0788">Thiol protease</keyword>
<dbReference type="InterPro" id="IPR000668">
    <property type="entry name" value="Peptidase_C1A_C"/>
</dbReference>
<dbReference type="InterPro" id="IPR013128">
    <property type="entry name" value="Peptidase_C1A"/>
</dbReference>
<gene>
    <name evidence="6" type="ORF">RR46_03563</name>
</gene>
<dbReference type="InterPro" id="IPR038765">
    <property type="entry name" value="Papain-like_cys_pep_sf"/>
</dbReference>
<evidence type="ECO:0000259" key="5">
    <source>
        <dbReference type="SMART" id="SM00645"/>
    </source>
</evidence>
<sequence length="303" mass="35271">MFYFFVLLTVVAAFDIEIHNKYETLERSEFVEYFNSLNLTYKIGVESLSSDHKHCTFMNHDINLPTITHDVSFMALPESFDAREKWSNCPSIRKIYFQNICGSCWMFGTASTATDRNCIHANNYKDLSEQDLSCCTDCYENLCSGGNPTKAFEFWINYGLVSYDCQPYNYYPLMKHRYCSQTCVNGVNYYQDKNYGGRVYKVPSDEHQIKAELVTNGPIEATFVIYDDIMDYTHGVYVHKYGENRGYHSVRIIGYGEEEGVKYWLIANSWGRTRGLNGIYKIKQFQPEIQMEDWLLAPMPKGF</sequence>
<dbReference type="InterPro" id="IPR000169">
    <property type="entry name" value="Pept_cys_AS"/>
</dbReference>
<evidence type="ECO:0000256" key="1">
    <source>
        <dbReference type="ARBA" id="ARBA00008455"/>
    </source>
</evidence>
<dbReference type="Pfam" id="PF00112">
    <property type="entry name" value="Peptidase_C1"/>
    <property type="match status" value="1"/>
</dbReference>
<dbReference type="STRING" id="66420.A0A194QDG2"/>